<gene>
    <name evidence="4" type="ORF">FNV43_RR22279</name>
</gene>
<keyword evidence="5" id="KW-1185">Reference proteome</keyword>
<evidence type="ECO:0000256" key="1">
    <source>
        <dbReference type="ARBA" id="ARBA00023186"/>
    </source>
</evidence>
<evidence type="ECO:0000313" key="4">
    <source>
        <dbReference type="EMBL" id="KAF3435192.1"/>
    </source>
</evidence>
<dbReference type="InterPro" id="IPR008971">
    <property type="entry name" value="HSP40/DnaJ_pept-bd"/>
</dbReference>
<comment type="caution">
    <text evidence="4">The sequence shown here is derived from an EMBL/GenBank/DDBJ whole genome shotgun (WGS) entry which is preliminary data.</text>
</comment>
<evidence type="ECO:0000313" key="5">
    <source>
        <dbReference type="Proteomes" id="UP000796880"/>
    </source>
</evidence>
<evidence type="ECO:0000256" key="2">
    <source>
        <dbReference type="SAM" id="MobiDB-lite"/>
    </source>
</evidence>
<dbReference type="FunFam" id="2.60.260.20:FF:000002">
    <property type="entry name" value="Dnaj homolog subfamily b member"/>
    <property type="match status" value="1"/>
</dbReference>
<dbReference type="Pfam" id="PF01556">
    <property type="entry name" value="DnaJ_C"/>
    <property type="match status" value="1"/>
</dbReference>
<sequence length="524" mass="57740">MGDHPRSSTPDSNGILGTSKNSSIKEICKAYKFIVTKWNPDKHPSNRTKADGAAINEAYNKTTYNKRLEDEPLIISDPVLLEHEHVSIEVFDHRKSVDESFFSRSPSFSLRSTSGRSKTPNPRSRSAMSRSRSKRSKTPILSRNMSQKSPSGSETSTPSKMNSKKFTSETSQAAPSLSRNMSQKSPFGSETSTPSKMSSKTFTFETSQAAPSLSRNMSQKSPSGSETSTPSKMSSKTFTFETSQAPPSLSRNMSQKSPSGSETSTPSKMSSKTFTSETSQAAPSLSRNMSQKIPFGSETSTPSKMSSKTFTSETSQAAPPLSRNMSKRSTTPILFSQSIERKKPPPVLRKLPCTLEELLEGCVKKMKITRDVITDAGMIIPEEEILKINVNPGWKKGTKIMFEGRGDEKPGYLPADIIFLIDEKRHPLFVRDGDYLEIVLEIPLVSALTGCSFSVPLLGGEKMTLSIDDIIYPGYEKVVRGQGMPNPKEQGRRGDLKIKFLVDFPMELSDEQRAEAVSILQECS</sequence>
<proteinExistence type="predicted"/>
<dbReference type="CDD" id="cd10747">
    <property type="entry name" value="DnaJ_C"/>
    <property type="match status" value="1"/>
</dbReference>
<dbReference type="GO" id="GO:0006457">
    <property type="term" value="P:protein folding"/>
    <property type="evidence" value="ECO:0007669"/>
    <property type="project" value="InterPro"/>
</dbReference>
<dbReference type="InterPro" id="IPR036869">
    <property type="entry name" value="J_dom_sf"/>
</dbReference>
<dbReference type="OrthoDB" id="550424at2759"/>
<evidence type="ECO:0000259" key="3">
    <source>
        <dbReference type="Pfam" id="PF01556"/>
    </source>
</evidence>
<dbReference type="PANTHER" id="PTHR24078">
    <property type="entry name" value="DNAJ HOMOLOG SUBFAMILY C MEMBER"/>
    <property type="match status" value="1"/>
</dbReference>
<dbReference type="InterPro" id="IPR001623">
    <property type="entry name" value="DnaJ_domain"/>
</dbReference>
<dbReference type="GO" id="GO:0051082">
    <property type="term" value="F:unfolded protein binding"/>
    <property type="evidence" value="ECO:0007669"/>
    <property type="project" value="InterPro"/>
</dbReference>
<feature type="region of interest" description="Disordered" evidence="2">
    <location>
        <begin position="102"/>
        <end position="341"/>
    </location>
</feature>
<keyword evidence="1" id="KW-0143">Chaperone</keyword>
<accession>A0A8K0GN06</accession>
<dbReference type="AlphaFoldDB" id="A0A8K0GN06"/>
<dbReference type="InterPro" id="IPR002939">
    <property type="entry name" value="DnaJ_C"/>
</dbReference>
<organism evidence="4 5">
    <name type="scientific">Rhamnella rubrinervis</name>
    <dbReference type="NCBI Taxonomy" id="2594499"/>
    <lineage>
        <taxon>Eukaryota</taxon>
        <taxon>Viridiplantae</taxon>
        <taxon>Streptophyta</taxon>
        <taxon>Embryophyta</taxon>
        <taxon>Tracheophyta</taxon>
        <taxon>Spermatophyta</taxon>
        <taxon>Magnoliopsida</taxon>
        <taxon>eudicotyledons</taxon>
        <taxon>Gunneridae</taxon>
        <taxon>Pentapetalae</taxon>
        <taxon>rosids</taxon>
        <taxon>fabids</taxon>
        <taxon>Rosales</taxon>
        <taxon>Rhamnaceae</taxon>
        <taxon>rhamnoid group</taxon>
        <taxon>Rhamneae</taxon>
        <taxon>Rhamnella</taxon>
    </lineage>
</organism>
<dbReference type="EMBL" id="VOIH02000010">
    <property type="protein sequence ID" value="KAF3435192.1"/>
    <property type="molecule type" value="Genomic_DNA"/>
</dbReference>
<feature type="compositionally biased region" description="Polar residues" evidence="2">
    <location>
        <begin position="139"/>
        <end position="338"/>
    </location>
</feature>
<dbReference type="InterPro" id="IPR051339">
    <property type="entry name" value="DnaJ_subfamily_B"/>
</dbReference>
<feature type="domain" description="Chaperone DnaJ C-terminal" evidence="3">
    <location>
        <begin position="350"/>
        <end position="505"/>
    </location>
</feature>
<dbReference type="GO" id="GO:0005829">
    <property type="term" value="C:cytosol"/>
    <property type="evidence" value="ECO:0007669"/>
    <property type="project" value="TreeGrafter"/>
</dbReference>
<dbReference type="CDD" id="cd06257">
    <property type="entry name" value="DnaJ"/>
    <property type="match status" value="1"/>
</dbReference>
<dbReference type="SUPFAM" id="SSF46565">
    <property type="entry name" value="Chaperone J-domain"/>
    <property type="match status" value="1"/>
</dbReference>
<dbReference type="FunFam" id="2.60.260.20:FF:000006">
    <property type="entry name" value="DnaJ subfamily B member 13"/>
    <property type="match status" value="1"/>
</dbReference>
<dbReference type="SUPFAM" id="SSF49493">
    <property type="entry name" value="HSP40/DnaJ peptide-binding domain"/>
    <property type="match status" value="2"/>
</dbReference>
<dbReference type="Proteomes" id="UP000796880">
    <property type="component" value="Unassembled WGS sequence"/>
</dbReference>
<name>A0A8K0GN06_9ROSA</name>
<protein>
    <recommendedName>
        <fullName evidence="3">Chaperone DnaJ C-terminal domain-containing protein</fullName>
    </recommendedName>
</protein>
<feature type="compositionally biased region" description="Low complexity" evidence="2">
    <location>
        <begin position="102"/>
        <end position="130"/>
    </location>
</feature>
<dbReference type="PANTHER" id="PTHR24078:SF522">
    <property type="entry name" value="DNAJ CHAPERONE C-TERMINAL DOMAIN-CONTAINING PROTEIN"/>
    <property type="match status" value="1"/>
</dbReference>
<dbReference type="Gene3D" id="2.60.260.20">
    <property type="entry name" value="Urease metallochaperone UreE, N-terminal domain"/>
    <property type="match status" value="2"/>
</dbReference>
<dbReference type="GO" id="GO:0051087">
    <property type="term" value="F:protein-folding chaperone binding"/>
    <property type="evidence" value="ECO:0007669"/>
    <property type="project" value="TreeGrafter"/>
</dbReference>
<dbReference type="Gene3D" id="1.10.287.110">
    <property type="entry name" value="DnaJ domain"/>
    <property type="match status" value="1"/>
</dbReference>
<reference evidence="4" key="1">
    <citation type="submission" date="2020-03" db="EMBL/GenBank/DDBJ databases">
        <title>A high-quality chromosome-level genome assembly of a woody plant with both climbing and erect habits, Rhamnella rubrinervis.</title>
        <authorList>
            <person name="Lu Z."/>
            <person name="Yang Y."/>
            <person name="Zhu X."/>
            <person name="Sun Y."/>
        </authorList>
    </citation>
    <scope>NUCLEOTIDE SEQUENCE</scope>
    <source>
        <strain evidence="4">BYM</strain>
        <tissue evidence="4">Leaf</tissue>
    </source>
</reference>